<evidence type="ECO:0000313" key="2">
    <source>
        <dbReference type="Proteomes" id="UP000029585"/>
    </source>
</evidence>
<dbReference type="HOGENOM" id="CLU_743370_0_0_9"/>
<dbReference type="eggNOG" id="ENOG5033Q5X">
    <property type="taxonomic scope" value="Bacteria"/>
</dbReference>
<sequence length="372" mass="44127">MTGKQWFARQKKEQIAQLTCQLDALLPSILRRHAFSKDNPDDFKSQQLSLHAKIGGKHTTYLNVTDDVISSPEEFAARWFQGLINHIKTVDAGKEASRAAYKFQQQLTSDPELLEYVTLFLKRTYWRNCDALAKKRPKKEEAALWIGQTNASYGLLITPRFKNGEWENDVSEIRHFKPNYWTIGHVLETGLVVPHSPQRIEFFTIEQYLVFFQNIMVRQTRSPYEMEIAKKYCELVLSSKQPYEIPLLIPELRYGGLQTQHRYRLDFTIINPYTLQKQGFEFSPWSTHGYLSRTKEKNQKEINLEARANFEKEMQKHKEYYRKFNIFTLIYTDSDLQNLDQIFKEMQQYLKPEHENRQILEATLEEFKRFSL</sequence>
<proteinExistence type="predicted"/>
<organism evidence="1 2">
    <name type="scientific">Flavonifractor plautii 1_3_50AFAA</name>
    <dbReference type="NCBI Taxonomy" id="742738"/>
    <lineage>
        <taxon>Bacteria</taxon>
        <taxon>Bacillati</taxon>
        <taxon>Bacillota</taxon>
        <taxon>Clostridia</taxon>
        <taxon>Eubacteriales</taxon>
        <taxon>Oscillospiraceae</taxon>
        <taxon>Flavonifractor</taxon>
    </lineage>
</organism>
<gene>
    <name evidence="1" type="ORF">HMPREF9460_00678</name>
</gene>
<reference evidence="1 2" key="1">
    <citation type="submission" date="2011-08" db="EMBL/GenBank/DDBJ databases">
        <title>The Genome Sequence of Clostridium orbiscindens 1_3_50AFAA.</title>
        <authorList>
            <consortium name="The Broad Institute Genome Sequencing Platform"/>
            <person name="Earl A."/>
            <person name="Ward D."/>
            <person name="Feldgarden M."/>
            <person name="Gevers D."/>
            <person name="Daigneault M."/>
            <person name="Strauss J."/>
            <person name="Allen-Vercoe E."/>
            <person name="Young S.K."/>
            <person name="Zeng Q."/>
            <person name="Gargeya S."/>
            <person name="Fitzgerald M."/>
            <person name="Haas B."/>
            <person name="Abouelleil A."/>
            <person name="Alvarado L."/>
            <person name="Arachchi H.M."/>
            <person name="Berlin A."/>
            <person name="Brown A."/>
            <person name="Chapman S.B."/>
            <person name="Chen Z."/>
            <person name="Dunbar C."/>
            <person name="Freedman E."/>
            <person name="Gearin G."/>
            <person name="Gellesch M."/>
            <person name="Goldberg J."/>
            <person name="Griggs A."/>
            <person name="Gujja S."/>
            <person name="Heiman D."/>
            <person name="Howarth C."/>
            <person name="Larson L."/>
            <person name="Lui A."/>
            <person name="MacDonald P.J.P."/>
            <person name="Montmayeur A."/>
            <person name="Murphy C."/>
            <person name="Neiman D."/>
            <person name="Pearson M."/>
            <person name="Priest M."/>
            <person name="Roberts A."/>
            <person name="Saif S."/>
            <person name="Shea T."/>
            <person name="Shenoy N."/>
            <person name="Sisk P."/>
            <person name="Stolte C."/>
            <person name="Sykes S."/>
            <person name="Wortman J."/>
            <person name="Nusbaum C."/>
            <person name="Birren B."/>
        </authorList>
    </citation>
    <scope>NUCLEOTIDE SEQUENCE [LARGE SCALE GENOMIC DNA]</scope>
    <source>
        <strain evidence="1 2">1_3_50AFAA</strain>
    </source>
</reference>
<protein>
    <recommendedName>
        <fullName evidence="3">Topoisomerase II</fullName>
    </recommendedName>
</protein>
<dbReference type="RefSeq" id="WP_044938940.1">
    <property type="nucleotide sequence ID" value="NZ_KN174161.1"/>
</dbReference>
<dbReference type="Proteomes" id="UP000029585">
    <property type="component" value="Unassembled WGS sequence"/>
</dbReference>
<evidence type="ECO:0000313" key="1">
    <source>
        <dbReference type="EMBL" id="KGF56850.1"/>
    </source>
</evidence>
<evidence type="ECO:0008006" key="3">
    <source>
        <dbReference type="Google" id="ProtNLM"/>
    </source>
</evidence>
<comment type="caution">
    <text evidence="1">The sequence shown here is derived from an EMBL/GenBank/DDBJ whole genome shotgun (WGS) entry which is preliminary data.</text>
</comment>
<accession>A0A096BCN0</accession>
<keyword evidence="2" id="KW-1185">Reference proteome</keyword>
<dbReference type="EMBL" id="ADLO01000026">
    <property type="protein sequence ID" value="KGF56850.1"/>
    <property type="molecule type" value="Genomic_DNA"/>
</dbReference>
<dbReference type="PATRIC" id="fig|742738.3.peg.708"/>
<name>A0A096BCN0_FLAPL</name>
<dbReference type="AlphaFoldDB" id="A0A096BCN0"/>